<reference evidence="2" key="1">
    <citation type="submission" date="2018-05" db="EMBL/GenBank/DDBJ databases">
        <authorList>
            <person name="Lanie J.A."/>
            <person name="Ng W.-L."/>
            <person name="Kazmierczak K.M."/>
            <person name="Andrzejewski T.M."/>
            <person name="Davidsen T.M."/>
            <person name="Wayne K.J."/>
            <person name="Tettelin H."/>
            <person name="Glass J.I."/>
            <person name="Rusch D."/>
            <person name="Podicherti R."/>
            <person name="Tsui H.-C.T."/>
            <person name="Winkler M.E."/>
        </authorList>
    </citation>
    <scope>NUCLEOTIDE SEQUENCE</scope>
</reference>
<proteinExistence type="predicted"/>
<protein>
    <submittedName>
        <fullName evidence="2">Uncharacterized protein</fullName>
    </submittedName>
</protein>
<keyword evidence="1" id="KW-1133">Transmembrane helix</keyword>
<feature type="non-terminal residue" evidence="2">
    <location>
        <position position="45"/>
    </location>
</feature>
<sequence length="45" mass="4918">MSTVSGNQYGVGLITLLVAASISVGYYQMYWLPEQLATPDVDEHV</sequence>
<evidence type="ECO:0000256" key="1">
    <source>
        <dbReference type="SAM" id="Phobius"/>
    </source>
</evidence>
<accession>A0A382JNL0</accession>
<keyword evidence="1" id="KW-0812">Transmembrane</keyword>
<dbReference type="EMBL" id="UINC01075281">
    <property type="protein sequence ID" value="SVC13309.1"/>
    <property type="molecule type" value="Genomic_DNA"/>
</dbReference>
<evidence type="ECO:0000313" key="2">
    <source>
        <dbReference type="EMBL" id="SVC13309.1"/>
    </source>
</evidence>
<keyword evidence="1" id="KW-0472">Membrane</keyword>
<organism evidence="2">
    <name type="scientific">marine metagenome</name>
    <dbReference type="NCBI Taxonomy" id="408172"/>
    <lineage>
        <taxon>unclassified sequences</taxon>
        <taxon>metagenomes</taxon>
        <taxon>ecological metagenomes</taxon>
    </lineage>
</organism>
<feature type="transmembrane region" description="Helical" evidence="1">
    <location>
        <begin position="6"/>
        <end position="27"/>
    </location>
</feature>
<dbReference type="AlphaFoldDB" id="A0A382JNL0"/>
<name>A0A382JNL0_9ZZZZ</name>
<gene>
    <name evidence="2" type="ORF">METZ01_LOCUS266163</name>
</gene>